<gene>
    <name evidence="4" type="ORF">FRX31_007840</name>
</gene>
<dbReference type="InterPro" id="IPR006969">
    <property type="entry name" value="Stig-like"/>
</dbReference>
<evidence type="ECO:0000313" key="4">
    <source>
        <dbReference type="EMBL" id="KAF5202571.1"/>
    </source>
</evidence>
<dbReference type="Pfam" id="PF04885">
    <property type="entry name" value="Stig1"/>
    <property type="match status" value="1"/>
</dbReference>
<feature type="signal peptide" evidence="3">
    <location>
        <begin position="1"/>
        <end position="17"/>
    </location>
</feature>
<evidence type="ECO:0000256" key="3">
    <source>
        <dbReference type="SAM" id="SignalP"/>
    </source>
</evidence>
<comment type="caution">
    <text evidence="4">The sequence shown here is derived from an EMBL/GenBank/DDBJ whole genome shotgun (WGS) entry which is preliminary data.</text>
</comment>
<accession>A0A7J6WYQ2</accession>
<sequence>MTKTFLTIAVAMAFAIALTVVTTTKRGEEEGLLTKSDDILEVSSKDMQLSDEKIFPSRRISRFLAEEKDNRPKYHCNKDNDVCYEAGSSGNTCCNNKCIDIKTDDKNCGACKQKCKYTESCCNGKCVYLAFDKRNCGECSNKCMHGGYCIYGLCDYA</sequence>
<dbReference type="PANTHER" id="PTHR33227">
    <property type="entry name" value="STIGMA-SPECIFIC STIG1-LIKE PROTEIN 3"/>
    <property type="match status" value="1"/>
</dbReference>
<evidence type="ECO:0000256" key="2">
    <source>
        <dbReference type="ARBA" id="ARBA00022729"/>
    </source>
</evidence>
<organism evidence="4 5">
    <name type="scientific">Thalictrum thalictroides</name>
    <name type="common">Rue-anemone</name>
    <name type="synonym">Anemone thalictroides</name>
    <dbReference type="NCBI Taxonomy" id="46969"/>
    <lineage>
        <taxon>Eukaryota</taxon>
        <taxon>Viridiplantae</taxon>
        <taxon>Streptophyta</taxon>
        <taxon>Embryophyta</taxon>
        <taxon>Tracheophyta</taxon>
        <taxon>Spermatophyta</taxon>
        <taxon>Magnoliopsida</taxon>
        <taxon>Ranunculales</taxon>
        <taxon>Ranunculaceae</taxon>
        <taxon>Thalictroideae</taxon>
        <taxon>Thalictrum</taxon>
    </lineage>
</organism>
<dbReference type="PANTHER" id="PTHR33227:SF18">
    <property type="entry name" value="STIGMA-SPECIFIC STIG1-LIKE PROTEIN 3"/>
    <property type="match status" value="1"/>
</dbReference>
<feature type="chain" id="PRO_5029751984" evidence="3">
    <location>
        <begin position="18"/>
        <end position="157"/>
    </location>
</feature>
<comment type="similarity">
    <text evidence="1">Belongs to the STIG1 family.</text>
</comment>
<dbReference type="AlphaFoldDB" id="A0A7J6WYQ2"/>
<evidence type="ECO:0000256" key="1">
    <source>
        <dbReference type="ARBA" id="ARBA00006010"/>
    </source>
</evidence>
<reference evidence="4 5" key="1">
    <citation type="submission" date="2020-06" db="EMBL/GenBank/DDBJ databases">
        <title>Transcriptomic and genomic resources for Thalictrum thalictroides and T. hernandezii: Facilitating candidate gene discovery in an emerging model plant lineage.</title>
        <authorList>
            <person name="Arias T."/>
            <person name="Riano-Pachon D.M."/>
            <person name="Di Stilio V.S."/>
        </authorList>
    </citation>
    <scope>NUCLEOTIDE SEQUENCE [LARGE SCALE GENOMIC DNA]</scope>
    <source>
        <strain evidence="5">cv. WT478/WT964</strain>
        <tissue evidence="4">Leaves</tissue>
    </source>
</reference>
<proteinExistence type="inferred from homology"/>
<dbReference type="Proteomes" id="UP000554482">
    <property type="component" value="Unassembled WGS sequence"/>
</dbReference>
<dbReference type="OrthoDB" id="1841769at2759"/>
<dbReference type="EMBL" id="JABWDY010007911">
    <property type="protein sequence ID" value="KAF5202571.1"/>
    <property type="molecule type" value="Genomic_DNA"/>
</dbReference>
<keyword evidence="2 3" id="KW-0732">Signal</keyword>
<keyword evidence="5" id="KW-1185">Reference proteome</keyword>
<evidence type="ECO:0000313" key="5">
    <source>
        <dbReference type="Proteomes" id="UP000554482"/>
    </source>
</evidence>
<name>A0A7J6WYQ2_THATH</name>
<protein>
    <submittedName>
        <fullName evidence="4">Stigma-specific stig1-like protein</fullName>
    </submittedName>
</protein>